<proteinExistence type="predicted"/>
<reference evidence="1" key="1">
    <citation type="journal article" date="2014" name="Int. J. Syst. Evol. Microbiol.">
        <title>Complete genome sequence of Corynebacterium casei LMG S-19264T (=DSM 44701T), isolated from a smear-ripened cheese.</title>
        <authorList>
            <consortium name="US DOE Joint Genome Institute (JGI-PGF)"/>
            <person name="Walter F."/>
            <person name="Albersmeier A."/>
            <person name="Kalinowski J."/>
            <person name="Ruckert C."/>
        </authorList>
    </citation>
    <scope>NUCLEOTIDE SEQUENCE</scope>
    <source>
        <strain evidence="1">CGMCC 1.12827</strain>
    </source>
</reference>
<comment type="caution">
    <text evidence="1">The sequence shown here is derived from an EMBL/GenBank/DDBJ whole genome shotgun (WGS) entry which is preliminary data.</text>
</comment>
<dbReference type="Proteomes" id="UP000621454">
    <property type="component" value="Unassembled WGS sequence"/>
</dbReference>
<dbReference type="SUPFAM" id="SSF109604">
    <property type="entry name" value="HD-domain/PDEase-like"/>
    <property type="match status" value="1"/>
</dbReference>
<reference evidence="1" key="2">
    <citation type="submission" date="2020-09" db="EMBL/GenBank/DDBJ databases">
        <authorList>
            <person name="Sun Q."/>
            <person name="Zhou Y."/>
        </authorList>
    </citation>
    <scope>NUCLEOTIDE SEQUENCE</scope>
    <source>
        <strain evidence="1">CGMCC 1.12827</strain>
    </source>
</reference>
<dbReference type="Gene3D" id="1.10.3210.10">
    <property type="entry name" value="Hypothetical protein af1432"/>
    <property type="match status" value="1"/>
</dbReference>
<protein>
    <recommendedName>
        <fullName evidence="3">HD family phosphohydrolase</fullName>
    </recommendedName>
</protein>
<keyword evidence="2" id="KW-1185">Reference proteome</keyword>
<sequence>MKSVVLEEAEAILWSLRGVWDEDAVDDLDHALQSAHLAQADGADDELILAAALHDLGHSPLLTPRPDHDRVARLWLTPRFGERVGWLAGAHVAAKRHLALTESGYLDALSDRSVDTLSAQGGQARVGSQWTSNPWWPDALRLRRFDDAAKIPGAAAMTVAEVLDVAGRVVAA</sequence>
<dbReference type="RefSeq" id="WP_229742310.1">
    <property type="nucleotide sequence ID" value="NZ_BMGC01000009.1"/>
</dbReference>
<name>A0A916T2Q0_9ACTN</name>
<dbReference type="EMBL" id="BMGC01000009">
    <property type="protein sequence ID" value="GGB29506.1"/>
    <property type="molecule type" value="Genomic_DNA"/>
</dbReference>
<dbReference type="PANTHER" id="PTHR40202:SF1">
    <property type="entry name" value="HD DOMAIN-CONTAINING PROTEIN"/>
    <property type="match status" value="1"/>
</dbReference>
<organism evidence="1 2">
    <name type="scientific">Gordonia jinhuaensis</name>
    <dbReference type="NCBI Taxonomy" id="1517702"/>
    <lineage>
        <taxon>Bacteria</taxon>
        <taxon>Bacillati</taxon>
        <taxon>Actinomycetota</taxon>
        <taxon>Actinomycetes</taxon>
        <taxon>Mycobacteriales</taxon>
        <taxon>Gordoniaceae</taxon>
        <taxon>Gordonia</taxon>
    </lineage>
</organism>
<evidence type="ECO:0000313" key="2">
    <source>
        <dbReference type="Proteomes" id="UP000621454"/>
    </source>
</evidence>
<dbReference type="InterPro" id="IPR052567">
    <property type="entry name" value="OP_Dioxygenase"/>
</dbReference>
<dbReference type="PANTHER" id="PTHR40202">
    <property type="match status" value="1"/>
</dbReference>
<accession>A0A916T2Q0</accession>
<dbReference type="AlphaFoldDB" id="A0A916T2Q0"/>
<evidence type="ECO:0000313" key="1">
    <source>
        <dbReference type="EMBL" id="GGB29506.1"/>
    </source>
</evidence>
<evidence type="ECO:0008006" key="3">
    <source>
        <dbReference type="Google" id="ProtNLM"/>
    </source>
</evidence>
<gene>
    <name evidence="1" type="ORF">GCM10011489_17050</name>
</gene>